<feature type="signal peptide" evidence="1">
    <location>
        <begin position="1"/>
        <end position="20"/>
    </location>
</feature>
<accession>A0AAE1TEB4</accession>
<protein>
    <submittedName>
        <fullName evidence="2">Uncharacterized protein</fullName>
    </submittedName>
</protein>
<feature type="chain" id="PRO_5041972428" evidence="1">
    <location>
        <begin position="21"/>
        <end position="214"/>
    </location>
</feature>
<dbReference type="GO" id="GO:0004866">
    <property type="term" value="F:endopeptidase inhibitor activity"/>
    <property type="evidence" value="ECO:0007669"/>
    <property type="project" value="InterPro"/>
</dbReference>
<proteinExistence type="predicted"/>
<dbReference type="AlphaFoldDB" id="A0AAE1TEB4"/>
<dbReference type="EMBL" id="JAWXYG010000002">
    <property type="protein sequence ID" value="KAK4280564.1"/>
    <property type="molecule type" value="Genomic_DNA"/>
</dbReference>
<name>A0AAE1TEB4_9FABA</name>
<dbReference type="SMART" id="SM00452">
    <property type="entry name" value="STI"/>
    <property type="match status" value="1"/>
</dbReference>
<evidence type="ECO:0000313" key="3">
    <source>
        <dbReference type="Proteomes" id="UP001293593"/>
    </source>
</evidence>
<comment type="caution">
    <text evidence="2">The sequence shown here is derived from an EMBL/GenBank/DDBJ whole genome shotgun (WGS) entry which is preliminary data.</text>
</comment>
<dbReference type="Proteomes" id="UP001293593">
    <property type="component" value="Unassembled WGS sequence"/>
</dbReference>
<keyword evidence="1" id="KW-0732">Signal</keyword>
<organism evidence="2 3">
    <name type="scientific">Acacia crassicarpa</name>
    <name type="common">northern wattle</name>
    <dbReference type="NCBI Taxonomy" id="499986"/>
    <lineage>
        <taxon>Eukaryota</taxon>
        <taxon>Viridiplantae</taxon>
        <taxon>Streptophyta</taxon>
        <taxon>Embryophyta</taxon>
        <taxon>Tracheophyta</taxon>
        <taxon>Spermatophyta</taxon>
        <taxon>Magnoliopsida</taxon>
        <taxon>eudicotyledons</taxon>
        <taxon>Gunneridae</taxon>
        <taxon>Pentapetalae</taxon>
        <taxon>rosids</taxon>
        <taxon>fabids</taxon>
        <taxon>Fabales</taxon>
        <taxon>Fabaceae</taxon>
        <taxon>Caesalpinioideae</taxon>
        <taxon>mimosoid clade</taxon>
        <taxon>Acacieae</taxon>
        <taxon>Acacia</taxon>
    </lineage>
</organism>
<dbReference type="InterPro" id="IPR011065">
    <property type="entry name" value="Kunitz_inhibitor_STI-like_sf"/>
</dbReference>
<sequence>MNSIPILPLFFFLLSFPTKPLSLRAASTDPVLDTSGKELQPGVPYQILPATGGAFTLAGYQNDACPLVVVQAQQKADSLKFPPVTFLPADPTARVIQTSTNLNVKFSTTSSSKPCGSSMVWRLLKRITEARFISTDGVEGDPNMNTFVNWFMIEKLSASKSGGDAYKLRFCPTEVCKCSVTCSDLGIYVADDKKRYLGLADKLEPISVVFKRAS</sequence>
<dbReference type="Gene3D" id="2.80.10.50">
    <property type="match status" value="1"/>
</dbReference>
<keyword evidence="3" id="KW-1185">Reference proteome</keyword>
<dbReference type="SUPFAM" id="SSF50386">
    <property type="entry name" value="STI-like"/>
    <property type="match status" value="1"/>
</dbReference>
<dbReference type="InterPro" id="IPR002160">
    <property type="entry name" value="Prot_inh_Kunz-lg"/>
</dbReference>
<evidence type="ECO:0000256" key="1">
    <source>
        <dbReference type="SAM" id="SignalP"/>
    </source>
</evidence>
<reference evidence="2" key="1">
    <citation type="submission" date="2023-10" db="EMBL/GenBank/DDBJ databases">
        <title>Chromosome-level genome of the transformable northern wattle, Acacia crassicarpa.</title>
        <authorList>
            <person name="Massaro I."/>
            <person name="Sinha N.R."/>
            <person name="Poethig S."/>
            <person name="Leichty A.R."/>
        </authorList>
    </citation>
    <scope>NUCLEOTIDE SEQUENCE</scope>
    <source>
        <strain evidence="2">Acra3RX</strain>
        <tissue evidence="2">Leaf</tissue>
    </source>
</reference>
<gene>
    <name evidence="2" type="ORF">QN277_012177</name>
</gene>
<evidence type="ECO:0000313" key="2">
    <source>
        <dbReference type="EMBL" id="KAK4280564.1"/>
    </source>
</evidence>
<dbReference type="PANTHER" id="PTHR33107:SF85">
    <property type="entry name" value="KUNITZ TYPE TRYPSIN INHIBITOR _ MIRACULIN"/>
    <property type="match status" value="1"/>
</dbReference>
<dbReference type="PANTHER" id="PTHR33107">
    <property type="entry name" value="KUNITZ TRYPSIN INHIBITOR 2"/>
    <property type="match status" value="1"/>
</dbReference>
<dbReference type="Pfam" id="PF00197">
    <property type="entry name" value="Kunitz_legume"/>
    <property type="match status" value="1"/>
</dbReference>